<feature type="transmembrane region" description="Helical" evidence="6">
    <location>
        <begin position="315"/>
        <end position="337"/>
    </location>
</feature>
<dbReference type="AlphaFoldDB" id="A0A645AMB6"/>
<dbReference type="GO" id="GO:0016413">
    <property type="term" value="F:O-acetyltransferase activity"/>
    <property type="evidence" value="ECO:0007669"/>
    <property type="project" value="TreeGrafter"/>
</dbReference>
<feature type="transmembrane region" description="Helical" evidence="6">
    <location>
        <begin position="217"/>
        <end position="236"/>
    </location>
</feature>
<reference evidence="8" key="1">
    <citation type="submission" date="2019-08" db="EMBL/GenBank/DDBJ databases">
        <authorList>
            <person name="Kucharzyk K."/>
            <person name="Murdoch R.W."/>
            <person name="Higgins S."/>
            <person name="Loffler F."/>
        </authorList>
    </citation>
    <scope>NUCLEOTIDE SEQUENCE</scope>
</reference>
<evidence type="ECO:0000256" key="6">
    <source>
        <dbReference type="SAM" id="Phobius"/>
    </source>
</evidence>
<accession>A0A645AMB6</accession>
<feature type="domain" description="Acyltransferase 3" evidence="7">
    <location>
        <begin position="47"/>
        <end position="361"/>
    </location>
</feature>
<evidence type="ECO:0000256" key="1">
    <source>
        <dbReference type="ARBA" id="ARBA00004651"/>
    </source>
</evidence>
<evidence type="ECO:0000256" key="5">
    <source>
        <dbReference type="ARBA" id="ARBA00023136"/>
    </source>
</evidence>
<evidence type="ECO:0000256" key="3">
    <source>
        <dbReference type="ARBA" id="ARBA00022692"/>
    </source>
</evidence>
<feature type="transmembrane region" description="Helical" evidence="6">
    <location>
        <begin position="82"/>
        <end position="105"/>
    </location>
</feature>
<organism evidence="8">
    <name type="scientific">bioreactor metagenome</name>
    <dbReference type="NCBI Taxonomy" id="1076179"/>
    <lineage>
        <taxon>unclassified sequences</taxon>
        <taxon>metagenomes</taxon>
        <taxon>ecological metagenomes</taxon>
    </lineage>
</organism>
<evidence type="ECO:0000259" key="7">
    <source>
        <dbReference type="Pfam" id="PF01757"/>
    </source>
</evidence>
<keyword evidence="8" id="KW-0808">Transferase</keyword>
<keyword evidence="3 6" id="KW-0812">Transmembrane</keyword>
<dbReference type="GO" id="GO:0005886">
    <property type="term" value="C:plasma membrane"/>
    <property type="evidence" value="ECO:0007669"/>
    <property type="project" value="UniProtKB-SubCell"/>
</dbReference>
<keyword evidence="2" id="KW-1003">Cell membrane</keyword>
<name>A0A645AMB6_9ZZZZ</name>
<comment type="caution">
    <text evidence="8">The sequence shown here is derived from an EMBL/GenBank/DDBJ whole genome shotgun (WGS) entry which is preliminary data.</text>
</comment>
<feature type="transmembrane region" description="Helical" evidence="6">
    <location>
        <begin position="283"/>
        <end position="303"/>
    </location>
</feature>
<protein>
    <submittedName>
        <fullName evidence="8">O-acetyltransferase WecH</fullName>
        <ecNumber evidence="8">2.3.1.-</ecNumber>
    </submittedName>
</protein>
<feature type="transmembrane region" description="Helical" evidence="6">
    <location>
        <begin position="157"/>
        <end position="177"/>
    </location>
</feature>
<dbReference type="EC" id="2.3.1.-" evidence="8"/>
<dbReference type="PANTHER" id="PTHR40074:SF2">
    <property type="entry name" value="O-ACETYLTRANSFERASE WECH"/>
    <property type="match status" value="1"/>
</dbReference>
<feature type="transmembrane region" description="Helical" evidence="6">
    <location>
        <begin position="50"/>
        <end position="70"/>
    </location>
</feature>
<gene>
    <name evidence="8" type="primary">wecH_4</name>
    <name evidence="8" type="ORF">SDC9_100239</name>
</gene>
<sequence length="382" mass="43432">MPPAFCAHAHGVLVKLKPLCYYFTGEGGEAVEQANSAIQSKRERMFYMDVLRILACIFVVGNHTLGSVFADMEQGGAQTALITWFFLCKTGVPLFLMLSGALLMRGTPTYRSIFKKTGQLILVLTLASLYVWCFQMNRLGSFELLPFLTALIRDPILLNYWYLYTAVGLYLMTPLLYRMVQNFEGVDFAWYMLLWMLFGGFLPMLELFAYPTVSSHLYVPLFSSYLGYFITGYCLAWRQRGRYDGAMAAIFALLMGLAGYYLVTSTLSEQGEGMRIRLLLDNARYLPFMLLSAGLFFIVRSIFDGRKIPQFLRWGFAKIADATFGVYILHSILIPYFADKRFEVFSRLPEGHAVFCYTSTVFFAALIPALIAKEIPIIKKIL</sequence>
<keyword evidence="8" id="KW-0012">Acyltransferase</keyword>
<dbReference type="PANTHER" id="PTHR40074">
    <property type="entry name" value="O-ACETYLTRANSFERASE WECH"/>
    <property type="match status" value="1"/>
</dbReference>
<feature type="transmembrane region" description="Helical" evidence="6">
    <location>
        <begin position="352"/>
        <end position="372"/>
    </location>
</feature>
<dbReference type="EMBL" id="VSSQ01014354">
    <property type="protein sequence ID" value="MPM53471.1"/>
    <property type="molecule type" value="Genomic_DNA"/>
</dbReference>
<dbReference type="InterPro" id="IPR002656">
    <property type="entry name" value="Acyl_transf_3_dom"/>
</dbReference>
<comment type="subcellular location">
    <subcellularLocation>
        <location evidence="1">Cell membrane</location>
        <topology evidence="1">Multi-pass membrane protein</topology>
    </subcellularLocation>
</comment>
<keyword evidence="5 6" id="KW-0472">Membrane</keyword>
<feature type="transmembrane region" description="Helical" evidence="6">
    <location>
        <begin position="243"/>
        <end position="263"/>
    </location>
</feature>
<proteinExistence type="predicted"/>
<keyword evidence="4 6" id="KW-1133">Transmembrane helix</keyword>
<dbReference type="Pfam" id="PF01757">
    <property type="entry name" value="Acyl_transf_3"/>
    <property type="match status" value="1"/>
</dbReference>
<feature type="transmembrane region" description="Helical" evidence="6">
    <location>
        <begin position="117"/>
        <end position="137"/>
    </location>
</feature>
<evidence type="ECO:0000313" key="8">
    <source>
        <dbReference type="EMBL" id="MPM53471.1"/>
    </source>
</evidence>
<feature type="transmembrane region" description="Helical" evidence="6">
    <location>
        <begin position="189"/>
        <end position="211"/>
    </location>
</feature>
<dbReference type="GO" id="GO:0009246">
    <property type="term" value="P:enterobacterial common antigen biosynthetic process"/>
    <property type="evidence" value="ECO:0007669"/>
    <property type="project" value="TreeGrafter"/>
</dbReference>
<evidence type="ECO:0000256" key="4">
    <source>
        <dbReference type="ARBA" id="ARBA00022989"/>
    </source>
</evidence>
<evidence type="ECO:0000256" key="2">
    <source>
        <dbReference type="ARBA" id="ARBA00022475"/>
    </source>
</evidence>